<proteinExistence type="predicted"/>
<dbReference type="AlphaFoldDB" id="A0AAD6VKJ4"/>
<name>A0AAD6VKJ4_9AGAR</name>
<accession>A0AAD6VKJ4</accession>
<organism evidence="2 3">
    <name type="scientific">Mycena pura</name>
    <dbReference type="NCBI Taxonomy" id="153505"/>
    <lineage>
        <taxon>Eukaryota</taxon>
        <taxon>Fungi</taxon>
        <taxon>Dikarya</taxon>
        <taxon>Basidiomycota</taxon>
        <taxon>Agaricomycotina</taxon>
        <taxon>Agaricomycetes</taxon>
        <taxon>Agaricomycetidae</taxon>
        <taxon>Agaricales</taxon>
        <taxon>Marasmiineae</taxon>
        <taxon>Mycenaceae</taxon>
        <taxon>Mycena</taxon>
    </lineage>
</organism>
<dbReference type="Proteomes" id="UP001219525">
    <property type="component" value="Unassembled WGS sequence"/>
</dbReference>
<evidence type="ECO:0000313" key="2">
    <source>
        <dbReference type="EMBL" id="KAJ7214876.1"/>
    </source>
</evidence>
<evidence type="ECO:0000256" key="1">
    <source>
        <dbReference type="SAM" id="MobiDB-lite"/>
    </source>
</evidence>
<sequence>MGEPLACASPLPACAADGAHARCQSTARRSLRSLGSVRSTPATFTTALRSVARSLAGRLASDVPGVFRPRSKRPPSKSVGHSRRPRVAHPQPANLSVGLPSPSGSATVVYACLLGLRMHSEFESWGLACMRGHGGEAAWAARGNGTAAAASARGDLRLNYHYFAKKQERRTVLHGVLFSCAAEAEPGLCATTAIGSCWAQSEQSDT</sequence>
<feature type="region of interest" description="Disordered" evidence="1">
    <location>
        <begin position="63"/>
        <end position="99"/>
    </location>
</feature>
<gene>
    <name evidence="2" type="ORF">GGX14DRAFT_609602</name>
</gene>
<comment type="caution">
    <text evidence="2">The sequence shown here is derived from an EMBL/GenBank/DDBJ whole genome shotgun (WGS) entry which is preliminary data.</text>
</comment>
<feature type="compositionally biased region" description="Basic residues" evidence="1">
    <location>
        <begin position="69"/>
        <end position="87"/>
    </location>
</feature>
<reference evidence="2" key="1">
    <citation type="submission" date="2023-03" db="EMBL/GenBank/DDBJ databases">
        <title>Massive genome expansion in bonnet fungi (Mycena s.s.) driven by repeated elements and novel gene families across ecological guilds.</title>
        <authorList>
            <consortium name="Lawrence Berkeley National Laboratory"/>
            <person name="Harder C.B."/>
            <person name="Miyauchi S."/>
            <person name="Viragh M."/>
            <person name="Kuo A."/>
            <person name="Thoen E."/>
            <person name="Andreopoulos B."/>
            <person name="Lu D."/>
            <person name="Skrede I."/>
            <person name="Drula E."/>
            <person name="Henrissat B."/>
            <person name="Morin E."/>
            <person name="Kohler A."/>
            <person name="Barry K."/>
            <person name="LaButti K."/>
            <person name="Morin E."/>
            <person name="Salamov A."/>
            <person name="Lipzen A."/>
            <person name="Mereny Z."/>
            <person name="Hegedus B."/>
            <person name="Baldrian P."/>
            <person name="Stursova M."/>
            <person name="Weitz H."/>
            <person name="Taylor A."/>
            <person name="Grigoriev I.V."/>
            <person name="Nagy L.G."/>
            <person name="Martin F."/>
            <person name="Kauserud H."/>
        </authorList>
    </citation>
    <scope>NUCLEOTIDE SEQUENCE</scope>
    <source>
        <strain evidence="2">9144</strain>
    </source>
</reference>
<evidence type="ECO:0000313" key="3">
    <source>
        <dbReference type="Proteomes" id="UP001219525"/>
    </source>
</evidence>
<dbReference type="EMBL" id="JARJCW010000018">
    <property type="protein sequence ID" value="KAJ7214876.1"/>
    <property type="molecule type" value="Genomic_DNA"/>
</dbReference>
<keyword evidence="3" id="KW-1185">Reference proteome</keyword>
<protein>
    <submittedName>
        <fullName evidence="2">Uncharacterized protein</fullName>
    </submittedName>
</protein>